<dbReference type="Gene3D" id="2.60.120.10">
    <property type="entry name" value="Jelly Rolls"/>
    <property type="match status" value="1"/>
</dbReference>
<protein>
    <recommendedName>
        <fullName evidence="1">Cupin type-2 domain-containing protein</fullName>
    </recommendedName>
</protein>
<dbReference type="SUPFAM" id="SSF51182">
    <property type="entry name" value="RmlC-like cupins"/>
    <property type="match status" value="1"/>
</dbReference>
<dbReference type="InterPro" id="IPR013096">
    <property type="entry name" value="Cupin_2"/>
</dbReference>
<proteinExistence type="predicted"/>
<dbReference type="RefSeq" id="WP_146930670.1">
    <property type="nucleotide sequence ID" value="NZ_BJUB01000014.1"/>
</dbReference>
<evidence type="ECO:0000259" key="1">
    <source>
        <dbReference type="Pfam" id="PF07883"/>
    </source>
</evidence>
<dbReference type="EMBL" id="BJUB01000014">
    <property type="protein sequence ID" value="GEK23228.1"/>
    <property type="molecule type" value="Genomic_DNA"/>
</dbReference>
<dbReference type="InterPro" id="IPR011051">
    <property type="entry name" value="RmlC_Cupin_sf"/>
</dbReference>
<comment type="caution">
    <text evidence="2">The sequence shown here is derived from an EMBL/GenBank/DDBJ whole genome shotgun (WGS) entry which is preliminary data.</text>
</comment>
<reference evidence="2 3" key="1">
    <citation type="submission" date="2019-07" db="EMBL/GenBank/DDBJ databases">
        <title>Whole genome shotgun sequence of Cellulomonas xylanilytica NBRC 101102.</title>
        <authorList>
            <person name="Hosoyama A."/>
            <person name="Uohara A."/>
            <person name="Ohji S."/>
            <person name="Ichikawa N."/>
        </authorList>
    </citation>
    <scope>NUCLEOTIDE SEQUENCE [LARGE SCALE GENOMIC DNA]</scope>
    <source>
        <strain evidence="2 3">NBRC 101102</strain>
    </source>
</reference>
<accession>A0A510V8M4</accession>
<evidence type="ECO:0000313" key="3">
    <source>
        <dbReference type="Proteomes" id="UP000321118"/>
    </source>
</evidence>
<evidence type="ECO:0000313" key="2">
    <source>
        <dbReference type="EMBL" id="GEK23228.1"/>
    </source>
</evidence>
<gene>
    <name evidence="2" type="ORF">CXY01_37480</name>
</gene>
<dbReference type="Pfam" id="PF07883">
    <property type="entry name" value="Cupin_2"/>
    <property type="match status" value="1"/>
</dbReference>
<name>A0A510V8M4_9CELL</name>
<dbReference type="Proteomes" id="UP000321118">
    <property type="component" value="Unassembled WGS sequence"/>
</dbReference>
<sequence length="107" mass="11438">MHLLQGAGLPGPTAYTEHLRVPDLSVGTYVLAVGDVDGQQPHTEDEIYVVLRGRARLWTPGLTVDVTAGSVAFVPALEPHRFVDITQDLHVLVVFGPAERSRGGEAG</sequence>
<keyword evidence="3" id="KW-1185">Reference proteome</keyword>
<organism evidence="2 3">
    <name type="scientific">Cellulomonas xylanilytica</name>
    <dbReference type="NCBI Taxonomy" id="233583"/>
    <lineage>
        <taxon>Bacteria</taxon>
        <taxon>Bacillati</taxon>
        <taxon>Actinomycetota</taxon>
        <taxon>Actinomycetes</taxon>
        <taxon>Micrococcales</taxon>
        <taxon>Cellulomonadaceae</taxon>
        <taxon>Cellulomonas</taxon>
    </lineage>
</organism>
<feature type="domain" description="Cupin type-2" evidence="1">
    <location>
        <begin position="29"/>
        <end position="95"/>
    </location>
</feature>
<dbReference type="AlphaFoldDB" id="A0A510V8M4"/>
<dbReference type="OrthoDB" id="5072724at2"/>
<dbReference type="InterPro" id="IPR014710">
    <property type="entry name" value="RmlC-like_jellyroll"/>
</dbReference>